<dbReference type="AlphaFoldDB" id="A0A9N8HNV8"/>
<dbReference type="OrthoDB" id="48175at2759"/>
<feature type="compositionally biased region" description="Polar residues" evidence="2">
    <location>
        <begin position="67"/>
        <end position="78"/>
    </location>
</feature>
<feature type="compositionally biased region" description="Polar residues" evidence="2">
    <location>
        <begin position="357"/>
        <end position="371"/>
    </location>
</feature>
<keyword evidence="1" id="KW-0175">Coiled coil</keyword>
<dbReference type="Proteomes" id="UP001153069">
    <property type="component" value="Unassembled WGS sequence"/>
</dbReference>
<evidence type="ECO:0000256" key="1">
    <source>
        <dbReference type="SAM" id="Coils"/>
    </source>
</evidence>
<feature type="region of interest" description="Disordered" evidence="2">
    <location>
        <begin position="353"/>
        <end position="382"/>
    </location>
</feature>
<sequence length="382" mass="42957">MAQDEASTPALRVLAADNNSVSAAQAIANAALTEALTTHQHQQQRREKNSNADATTTITGEEGQEGDNGNATNSSFPRSSHAVLRKKQSSRNHGDDDDTDKNNGYYEANDDHSVSDKKESGGVLLQDKLKTIWNFIDDNNEEDDAEAVDLHQHFEEAYQATLSLIVEQLDSITQEGMQAFRQLAQVKRELTLSKDLVDSKERELKRLRDNEAHQRSTIENLVRALGKTKRDANDASKAAMVESQLRSEIQSLMTAKDKAVEDANESKRKHELLQGDLEQTKTKLAKVEQDKVKLERDRNATMTWARSVDNHVNSDSDFYKRKVSEQNIQIQSLNAVVHEKTCQIEDLRRQLDRSRSTNRLAQLGTSQTTARGTAKKARKRSY</sequence>
<feature type="compositionally biased region" description="Basic residues" evidence="2">
    <location>
        <begin position="373"/>
        <end position="382"/>
    </location>
</feature>
<feature type="region of interest" description="Disordered" evidence="2">
    <location>
        <begin position="256"/>
        <end position="276"/>
    </location>
</feature>
<evidence type="ECO:0000313" key="4">
    <source>
        <dbReference type="Proteomes" id="UP001153069"/>
    </source>
</evidence>
<feature type="compositionally biased region" description="Basic and acidic residues" evidence="2">
    <location>
        <begin position="109"/>
        <end position="120"/>
    </location>
</feature>
<organism evidence="3 4">
    <name type="scientific">Seminavis robusta</name>
    <dbReference type="NCBI Taxonomy" id="568900"/>
    <lineage>
        <taxon>Eukaryota</taxon>
        <taxon>Sar</taxon>
        <taxon>Stramenopiles</taxon>
        <taxon>Ochrophyta</taxon>
        <taxon>Bacillariophyta</taxon>
        <taxon>Bacillariophyceae</taxon>
        <taxon>Bacillariophycidae</taxon>
        <taxon>Naviculales</taxon>
        <taxon>Naviculaceae</taxon>
        <taxon>Seminavis</taxon>
    </lineage>
</organism>
<comment type="caution">
    <text evidence="3">The sequence shown here is derived from an EMBL/GenBank/DDBJ whole genome shotgun (WGS) entry which is preliminary data.</text>
</comment>
<evidence type="ECO:0000256" key="2">
    <source>
        <dbReference type="SAM" id="MobiDB-lite"/>
    </source>
</evidence>
<gene>
    <name evidence="3" type="ORF">SEMRO_1121_G243460.1</name>
</gene>
<dbReference type="EMBL" id="CAICTM010001119">
    <property type="protein sequence ID" value="CAB9520631.1"/>
    <property type="molecule type" value="Genomic_DNA"/>
</dbReference>
<keyword evidence="4" id="KW-1185">Reference proteome</keyword>
<reference evidence="3" key="1">
    <citation type="submission" date="2020-06" db="EMBL/GenBank/DDBJ databases">
        <authorList>
            <consortium name="Plant Systems Biology data submission"/>
        </authorList>
    </citation>
    <scope>NUCLEOTIDE SEQUENCE</scope>
    <source>
        <strain evidence="3">D6</strain>
    </source>
</reference>
<feature type="coiled-coil region" evidence="1">
    <location>
        <begin position="183"/>
        <end position="217"/>
    </location>
</feature>
<feature type="region of interest" description="Disordered" evidence="2">
    <location>
        <begin position="35"/>
        <end position="120"/>
    </location>
</feature>
<protein>
    <submittedName>
        <fullName evidence="3">Uncharacterized protein</fullName>
    </submittedName>
</protein>
<proteinExistence type="predicted"/>
<name>A0A9N8HNV8_9STRA</name>
<evidence type="ECO:0000313" key="3">
    <source>
        <dbReference type="EMBL" id="CAB9520631.1"/>
    </source>
</evidence>
<accession>A0A9N8HNV8</accession>